<evidence type="ECO:0000313" key="3">
    <source>
        <dbReference type="Proteomes" id="UP000265520"/>
    </source>
</evidence>
<comment type="caution">
    <text evidence="2">The sequence shown here is derived from an EMBL/GenBank/DDBJ whole genome shotgun (WGS) entry which is preliminary data.</text>
</comment>
<feature type="non-terminal residue" evidence="2">
    <location>
        <position position="1"/>
    </location>
</feature>
<evidence type="ECO:0000256" key="1">
    <source>
        <dbReference type="SAM" id="Phobius"/>
    </source>
</evidence>
<dbReference type="AlphaFoldDB" id="A0A392QXG6"/>
<name>A0A392QXG6_9FABA</name>
<sequence>EEETITHCLKLCRRAVEIWTGYGFNDVQAMCHNVGMDNVLKILVVVVAEVGILAPLIM</sequence>
<dbReference type="EMBL" id="LXQA010164322">
    <property type="protein sequence ID" value="MCI28226.1"/>
    <property type="molecule type" value="Genomic_DNA"/>
</dbReference>
<evidence type="ECO:0000313" key="2">
    <source>
        <dbReference type="EMBL" id="MCI28226.1"/>
    </source>
</evidence>
<dbReference type="Proteomes" id="UP000265520">
    <property type="component" value="Unassembled WGS sequence"/>
</dbReference>
<keyword evidence="3" id="KW-1185">Reference proteome</keyword>
<keyword evidence="1" id="KW-0472">Membrane</keyword>
<keyword evidence="1" id="KW-1133">Transmembrane helix</keyword>
<accession>A0A392QXG6</accession>
<protein>
    <submittedName>
        <fullName evidence="2">Uncharacterized protein</fullName>
    </submittedName>
</protein>
<reference evidence="2 3" key="1">
    <citation type="journal article" date="2018" name="Front. Plant Sci.">
        <title>Red Clover (Trifolium pratense) and Zigzag Clover (T. medium) - A Picture of Genomic Similarities and Differences.</title>
        <authorList>
            <person name="Dluhosova J."/>
            <person name="Istvanek J."/>
            <person name="Nedelnik J."/>
            <person name="Repkova J."/>
        </authorList>
    </citation>
    <scope>NUCLEOTIDE SEQUENCE [LARGE SCALE GENOMIC DNA]</scope>
    <source>
        <strain evidence="3">cv. 10/8</strain>
        <tissue evidence="2">Leaf</tissue>
    </source>
</reference>
<proteinExistence type="predicted"/>
<feature type="transmembrane region" description="Helical" evidence="1">
    <location>
        <begin position="39"/>
        <end position="57"/>
    </location>
</feature>
<keyword evidence="1" id="KW-0812">Transmembrane</keyword>
<organism evidence="2 3">
    <name type="scientific">Trifolium medium</name>
    <dbReference type="NCBI Taxonomy" id="97028"/>
    <lineage>
        <taxon>Eukaryota</taxon>
        <taxon>Viridiplantae</taxon>
        <taxon>Streptophyta</taxon>
        <taxon>Embryophyta</taxon>
        <taxon>Tracheophyta</taxon>
        <taxon>Spermatophyta</taxon>
        <taxon>Magnoliopsida</taxon>
        <taxon>eudicotyledons</taxon>
        <taxon>Gunneridae</taxon>
        <taxon>Pentapetalae</taxon>
        <taxon>rosids</taxon>
        <taxon>fabids</taxon>
        <taxon>Fabales</taxon>
        <taxon>Fabaceae</taxon>
        <taxon>Papilionoideae</taxon>
        <taxon>50 kb inversion clade</taxon>
        <taxon>NPAAA clade</taxon>
        <taxon>Hologalegina</taxon>
        <taxon>IRL clade</taxon>
        <taxon>Trifolieae</taxon>
        <taxon>Trifolium</taxon>
    </lineage>
</organism>